<feature type="transmembrane region" description="Helical" evidence="1">
    <location>
        <begin position="467"/>
        <end position="488"/>
    </location>
</feature>
<feature type="transmembrane region" description="Helical" evidence="1">
    <location>
        <begin position="1065"/>
        <end position="1090"/>
    </location>
</feature>
<accession>A0A0W0ZJF2</accession>
<dbReference type="Proteomes" id="UP000054926">
    <property type="component" value="Unassembled WGS sequence"/>
</dbReference>
<feature type="transmembrane region" description="Helical" evidence="1">
    <location>
        <begin position="968"/>
        <end position="988"/>
    </location>
</feature>
<dbReference type="EMBL" id="LNYY01000019">
    <property type="protein sequence ID" value="KTD69022.1"/>
    <property type="molecule type" value="Genomic_DNA"/>
</dbReference>
<dbReference type="GO" id="GO:0042910">
    <property type="term" value="F:xenobiotic transmembrane transporter activity"/>
    <property type="evidence" value="ECO:0007669"/>
    <property type="project" value="TreeGrafter"/>
</dbReference>
<dbReference type="PANTHER" id="PTHR32063">
    <property type="match status" value="1"/>
</dbReference>
<dbReference type="PANTHER" id="PTHR32063:SF16">
    <property type="entry name" value="CATION EFFLUX SYSTEM (ACRB_ACRD_ACRF FAMILY)"/>
    <property type="match status" value="1"/>
</dbReference>
<dbReference type="Gene3D" id="3.30.70.1430">
    <property type="entry name" value="Multidrug efflux transporter AcrB pore domain"/>
    <property type="match status" value="2"/>
</dbReference>
<dbReference type="PATRIC" id="fig|947033.5.peg.2310"/>
<dbReference type="RefSeq" id="WP_058510980.1">
    <property type="nucleotide sequence ID" value="NZ_LNYY01000019.1"/>
</dbReference>
<feature type="transmembrane region" description="Helical" evidence="1">
    <location>
        <begin position="390"/>
        <end position="410"/>
    </location>
</feature>
<dbReference type="GO" id="GO:0005886">
    <property type="term" value="C:plasma membrane"/>
    <property type="evidence" value="ECO:0007669"/>
    <property type="project" value="TreeGrafter"/>
</dbReference>
<sequence length="1098" mass="121626">MEQKNLNKNIPKRPLLNSAGKLARAFIHSKLTLLIIIGSLLFGILALELTPRTYNPEIVVPVVAISVSRPGSDAHEMLHQIIRPLEGLMASIPGVDHTYGMAVDDNAIVTVRFKVNENEENSLVKVYNQINSNMDKMPAGTLIPLVQSISLYDVPLLTITLSSSLYSGTMLQNLATRVLEELRGVPQVGKSWVMGASPSALRVWLDPDKMASHFIPLQKIKQALEVNNVSFNAGKLEPDLHQTPLRVEGNLISPEDLGKVIIGVDNGKPVLLKDIAQIELAPADDTIQSYFAFGPATLHQNSGQLKPAVTIALARQKGSNGVEVANAVLERLKLVQQNNIIPKEITTTITRNYGDDANDAVNTLVEHLGIAIASVVILLMLFLGWREASIVIFSIPLILCIVLGIGWIAGQTINRITLFALILSLGLLVDDSIVVIENIHRHMQERIQHNFSRLVVFAANEIGKPTIIATFTVILALIPMAFVSGMMGPFMGPIPFNAPLAMLVSLIIAYTVVPYLAYRWLKSKARRLKAIEIISQEKHHLGFIHKMYLYLFTSLSQSRWKRYLFYGFVFALLILVMIQPLWQFIRPSGTNGPLSTMGVELKMLPDDNVNTFLIEVNAGAGASLEQTRNITKDISHVLAQNHFVTNYQLFLGQAAPEDFAAMVRGDAMQRGTNYAQIRVNLINKHQRSIGSHEIAQQFYDSLSDVRHSYPLAHIKLFESPPGPPVRSQMEAGLYGPDYEQLRTLGQYISNTVYPKIYGMINIDNSVTENLSQYTILINRNATVLAGLLPSMLANDILGYFKGVQVGNGHRPGLLEPENIILRLPKLSRENSTALKKLYLLNQQSQLVPLAKVVDFKSVTQEKPIFTRDQHQVVYVTGEMLHSSPAYAVATTTHMLKHLELPNESQLTVGNLGFKEEQPQDIARNQLFWLGEMRLTLDVFRDLGSAFIVAIVLIYILLTGFYRSFFIPLIIMGAIPLTIIGVFPGHWIMHQPFTATSMIGVIALAGIVVRNSLLLIDFILENQRSASSIEIAVTQSGVVRLTPILLTALAIILGSSVMLSDPVFGGLAISLIFGAFASTILTLFLIPLLYLSWWKWRHS</sequence>
<dbReference type="PRINTS" id="PR00702">
    <property type="entry name" value="ACRIFLAVINRP"/>
</dbReference>
<dbReference type="InterPro" id="IPR027463">
    <property type="entry name" value="AcrB_DN_DC_subdom"/>
</dbReference>
<evidence type="ECO:0000256" key="1">
    <source>
        <dbReference type="SAM" id="Phobius"/>
    </source>
</evidence>
<feature type="transmembrane region" description="Helical" evidence="1">
    <location>
        <begin position="942"/>
        <end position="961"/>
    </location>
</feature>
<feature type="transmembrane region" description="Helical" evidence="1">
    <location>
        <begin position="364"/>
        <end position="383"/>
    </location>
</feature>
<evidence type="ECO:0000313" key="2">
    <source>
        <dbReference type="EMBL" id="KTD69022.1"/>
    </source>
</evidence>
<protein>
    <submittedName>
        <fullName evidence="2">Hydrophobic/amphiphilic exporter-1 (Mainly G-bacteria), HAE1 family</fullName>
    </submittedName>
</protein>
<dbReference type="STRING" id="947033.Lste_2180"/>
<feature type="transmembrane region" description="Helical" evidence="1">
    <location>
        <begin position="500"/>
        <end position="521"/>
    </location>
</feature>
<feature type="transmembrane region" description="Helical" evidence="1">
    <location>
        <begin position="563"/>
        <end position="582"/>
    </location>
</feature>
<name>A0A0W0ZJF2_9GAMM</name>
<gene>
    <name evidence="2" type="primary">acrB</name>
    <name evidence="2" type="ORF">Lste_2180</name>
</gene>
<dbReference type="InterPro" id="IPR001036">
    <property type="entry name" value="Acrflvin-R"/>
</dbReference>
<comment type="caution">
    <text evidence="2">The sequence shown here is derived from an EMBL/GenBank/DDBJ whole genome shotgun (WGS) entry which is preliminary data.</text>
</comment>
<keyword evidence="1" id="KW-0472">Membrane</keyword>
<keyword evidence="1" id="KW-0812">Transmembrane</keyword>
<dbReference type="AlphaFoldDB" id="A0A0W0ZJF2"/>
<organism evidence="2 3">
    <name type="scientific">Legionella steelei</name>
    <dbReference type="NCBI Taxonomy" id="947033"/>
    <lineage>
        <taxon>Bacteria</taxon>
        <taxon>Pseudomonadati</taxon>
        <taxon>Pseudomonadota</taxon>
        <taxon>Gammaproteobacteria</taxon>
        <taxon>Legionellales</taxon>
        <taxon>Legionellaceae</taxon>
        <taxon>Legionella</taxon>
    </lineage>
</organism>
<dbReference type="SUPFAM" id="SSF82714">
    <property type="entry name" value="Multidrug efflux transporter AcrB TolC docking domain, DN and DC subdomains"/>
    <property type="match status" value="1"/>
</dbReference>
<dbReference type="Gene3D" id="3.30.2090.10">
    <property type="entry name" value="Multidrug efflux transporter AcrB TolC docking domain, DN and DC subdomains"/>
    <property type="match status" value="2"/>
</dbReference>
<dbReference type="Gene3D" id="3.30.70.1440">
    <property type="entry name" value="Multidrug efflux transporter AcrB pore domain"/>
    <property type="match status" value="1"/>
</dbReference>
<keyword evidence="3" id="KW-1185">Reference proteome</keyword>
<dbReference type="SUPFAM" id="SSF82866">
    <property type="entry name" value="Multidrug efflux transporter AcrB transmembrane domain"/>
    <property type="match status" value="2"/>
</dbReference>
<dbReference type="SUPFAM" id="SSF82693">
    <property type="entry name" value="Multidrug efflux transporter AcrB pore domain, PN1, PN2, PC1 and PC2 subdomains"/>
    <property type="match status" value="3"/>
</dbReference>
<reference evidence="2 3" key="1">
    <citation type="submission" date="2015-11" db="EMBL/GenBank/DDBJ databases">
        <title>Genomic analysis of 38 Legionella species identifies large and diverse effector repertoires.</title>
        <authorList>
            <person name="Burstein D."/>
            <person name="Amaro F."/>
            <person name="Zusman T."/>
            <person name="Lifshitz Z."/>
            <person name="Cohen O."/>
            <person name="Gilbert J.A."/>
            <person name="Pupko T."/>
            <person name="Shuman H.A."/>
            <person name="Segal G."/>
        </authorList>
    </citation>
    <scope>NUCLEOTIDE SEQUENCE [LARGE SCALE GENOMIC DNA]</scope>
    <source>
        <strain evidence="2 3">IMVS3376</strain>
    </source>
</reference>
<evidence type="ECO:0000313" key="3">
    <source>
        <dbReference type="Proteomes" id="UP000054926"/>
    </source>
</evidence>
<dbReference type="Pfam" id="PF00873">
    <property type="entry name" value="ACR_tran"/>
    <property type="match status" value="1"/>
</dbReference>
<keyword evidence="1" id="KW-1133">Transmembrane helix</keyword>
<proteinExistence type="predicted"/>
<dbReference type="Gene3D" id="1.20.1640.10">
    <property type="entry name" value="Multidrug efflux transporter AcrB transmembrane domain"/>
    <property type="match status" value="2"/>
</dbReference>
<feature type="transmembrane region" description="Helical" evidence="1">
    <location>
        <begin position="1040"/>
        <end position="1059"/>
    </location>
</feature>
<feature type="transmembrane region" description="Helical" evidence="1">
    <location>
        <begin position="994"/>
        <end position="1019"/>
    </location>
</feature>
<dbReference type="Gene3D" id="3.30.70.1320">
    <property type="entry name" value="Multidrug efflux transporter AcrB pore domain like"/>
    <property type="match status" value="1"/>
</dbReference>
<feature type="transmembrane region" description="Helical" evidence="1">
    <location>
        <begin position="416"/>
        <end position="436"/>
    </location>
</feature>